<accession>A0A4W3HQ44</accession>
<dbReference type="Pfam" id="PF05529">
    <property type="entry name" value="Bap31"/>
    <property type="match status" value="1"/>
</dbReference>
<dbReference type="GO" id="GO:0070973">
    <property type="term" value="P:protein localization to endoplasmic reticulum exit site"/>
    <property type="evidence" value="ECO:0007669"/>
    <property type="project" value="UniProtKB-UniRule"/>
</dbReference>
<dbReference type="PANTHER" id="PTHR12701">
    <property type="entry name" value="BCR-ASSOCIATED PROTEIN, BAP"/>
    <property type="match status" value="1"/>
</dbReference>
<feature type="transmembrane region" description="Helical" evidence="12">
    <location>
        <begin position="47"/>
        <end position="67"/>
    </location>
</feature>
<protein>
    <recommendedName>
        <fullName evidence="12">Endoplasmic reticulum transmembrane protein</fullName>
    </recommendedName>
</protein>
<feature type="transmembrane region" description="Helical" evidence="12">
    <location>
        <begin position="104"/>
        <end position="121"/>
    </location>
</feature>
<gene>
    <name evidence="16" type="primary">LOC103189348</name>
</gene>
<keyword evidence="7 12" id="KW-0931">ER-Golgi transport</keyword>
<evidence type="ECO:0000256" key="4">
    <source>
        <dbReference type="ARBA" id="ARBA00022692"/>
    </source>
</evidence>
<keyword evidence="17" id="KW-1185">Reference proteome</keyword>
<keyword evidence="4 12" id="KW-0812">Transmembrane</keyword>
<dbReference type="FunFam" id="1.20.5.110:FF:000011">
    <property type="entry name" value="B-cell receptor-associated protein 29"/>
    <property type="match status" value="1"/>
</dbReference>
<evidence type="ECO:0000256" key="5">
    <source>
        <dbReference type="ARBA" id="ARBA00022703"/>
    </source>
</evidence>
<feature type="coiled-coil region" evidence="13">
    <location>
        <begin position="141"/>
        <end position="232"/>
    </location>
</feature>
<comment type="subcellular location">
    <subcellularLocation>
        <location evidence="1 12">Endoplasmic reticulum membrane</location>
        <topology evidence="1 12">Multi-pass membrane protein</topology>
    </subcellularLocation>
</comment>
<evidence type="ECO:0000256" key="10">
    <source>
        <dbReference type="ARBA" id="ARBA00023054"/>
    </source>
</evidence>
<reference evidence="17" key="2">
    <citation type="journal article" date="2007" name="PLoS Biol.">
        <title>Survey sequencing and comparative analysis of the elephant shark (Callorhinchus milii) genome.</title>
        <authorList>
            <person name="Venkatesh B."/>
            <person name="Kirkness E.F."/>
            <person name="Loh Y.H."/>
            <person name="Halpern A.L."/>
            <person name="Lee A.P."/>
            <person name="Johnson J."/>
            <person name="Dandona N."/>
            <person name="Viswanathan L.D."/>
            <person name="Tay A."/>
            <person name="Venter J.C."/>
            <person name="Strausberg R.L."/>
            <person name="Brenner S."/>
        </authorList>
    </citation>
    <scope>NUCLEOTIDE SEQUENCE [LARGE SCALE GENOMIC DNA]</scope>
</reference>
<comment type="function">
    <text evidence="12">May play a role in anterograde transport of membrane proteins from the endoplasmic reticulum to the Golgi.</text>
</comment>
<dbReference type="InterPro" id="IPR040463">
    <property type="entry name" value="BAP29/BAP31_N"/>
</dbReference>
<keyword evidence="9 12" id="KW-1133">Transmembrane helix</keyword>
<dbReference type="PANTHER" id="PTHR12701:SF5">
    <property type="entry name" value="B-CELL RECEPTOR-ASSOCIATED PROTEIN 29"/>
    <property type="match status" value="1"/>
</dbReference>
<feature type="domain" description="Bap31/Bap29 cytoplasmic coiled-coil" evidence="15">
    <location>
        <begin position="183"/>
        <end position="234"/>
    </location>
</feature>
<dbReference type="GO" id="GO:0005789">
    <property type="term" value="C:endoplasmic reticulum membrane"/>
    <property type="evidence" value="ECO:0007669"/>
    <property type="project" value="UniProtKB-SubCell"/>
</dbReference>
<evidence type="ECO:0000313" key="16">
    <source>
        <dbReference type="Ensembl" id="ENSCMIP00000019403.1"/>
    </source>
</evidence>
<reference evidence="16" key="4">
    <citation type="submission" date="2025-08" db="UniProtKB">
        <authorList>
            <consortium name="Ensembl"/>
        </authorList>
    </citation>
    <scope>IDENTIFICATION</scope>
</reference>
<reference evidence="16" key="5">
    <citation type="submission" date="2025-09" db="UniProtKB">
        <authorList>
            <consortium name="Ensembl"/>
        </authorList>
    </citation>
    <scope>IDENTIFICATION</scope>
</reference>
<dbReference type="GO" id="GO:0006888">
    <property type="term" value="P:endoplasmic reticulum to Golgi vesicle-mediated transport"/>
    <property type="evidence" value="ECO:0007669"/>
    <property type="project" value="UniProtKB-UniRule"/>
</dbReference>
<feature type="transmembrane region" description="Helical" evidence="12">
    <location>
        <begin position="7"/>
        <end position="27"/>
    </location>
</feature>
<organism evidence="16 17">
    <name type="scientific">Callorhinchus milii</name>
    <name type="common">Ghost shark</name>
    <dbReference type="NCBI Taxonomy" id="7868"/>
    <lineage>
        <taxon>Eukaryota</taxon>
        <taxon>Metazoa</taxon>
        <taxon>Chordata</taxon>
        <taxon>Craniata</taxon>
        <taxon>Vertebrata</taxon>
        <taxon>Chondrichthyes</taxon>
        <taxon>Holocephali</taxon>
        <taxon>Chimaeriformes</taxon>
        <taxon>Callorhinchidae</taxon>
        <taxon>Callorhinchus</taxon>
    </lineage>
</organism>
<keyword evidence="5" id="KW-0053">Apoptosis</keyword>
<evidence type="ECO:0000256" key="8">
    <source>
        <dbReference type="ARBA" id="ARBA00022927"/>
    </source>
</evidence>
<dbReference type="InterPro" id="IPR008417">
    <property type="entry name" value="BAP29/BAP31"/>
</dbReference>
<evidence type="ECO:0000256" key="7">
    <source>
        <dbReference type="ARBA" id="ARBA00022892"/>
    </source>
</evidence>
<dbReference type="AlphaFoldDB" id="A0A4W3HQ44"/>
<comment type="similarity">
    <text evidence="2 12">Belongs to the BCAP29/BCAP31 family.</text>
</comment>
<evidence type="ECO:0000313" key="17">
    <source>
        <dbReference type="Proteomes" id="UP000314986"/>
    </source>
</evidence>
<proteinExistence type="inferred from homology"/>
<dbReference type="Ensembl" id="ENSCMIT00000019769.1">
    <property type="protein sequence ID" value="ENSCMIP00000019403.1"/>
    <property type="gene ID" value="ENSCMIG00000009042.1"/>
</dbReference>
<evidence type="ECO:0000256" key="11">
    <source>
        <dbReference type="ARBA" id="ARBA00023136"/>
    </source>
</evidence>
<dbReference type="GO" id="GO:0006886">
    <property type="term" value="P:intracellular protein transport"/>
    <property type="evidence" value="ECO:0007669"/>
    <property type="project" value="UniProtKB-UniRule"/>
</dbReference>
<dbReference type="Pfam" id="PF18035">
    <property type="entry name" value="Bap31_Bap29_C"/>
    <property type="match status" value="1"/>
</dbReference>
<reference evidence="17" key="3">
    <citation type="journal article" date="2014" name="Nature">
        <title>Elephant shark genome provides unique insights into gnathostome evolution.</title>
        <authorList>
            <consortium name="International Elephant Shark Genome Sequencing Consortium"/>
            <person name="Venkatesh B."/>
            <person name="Lee A.P."/>
            <person name="Ravi V."/>
            <person name="Maurya A.K."/>
            <person name="Lian M.M."/>
            <person name="Swann J.B."/>
            <person name="Ohta Y."/>
            <person name="Flajnik M.F."/>
            <person name="Sutoh Y."/>
            <person name="Kasahara M."/>
            <person name="Hoon S."/>
            <person name="Gangu V."/>
            <person name="Roy S.W."/>
            <person name="Irimia M."/>
            <person name="Korzh V."/>
            <person name="Kondrychyn I."/>
            <person name="Lim Z.W."/>
            <person name="Tay B.H."/>
            <person name="Tohari S."/>
            <person name="Kong K.W."/>
            <person name="Ho S."/>
            <person name="Lorente-Galdos B."/>
            <person name="Quilez J."/>
            <person name="Marques-Bonet T."/>
            <person name="Raney B.J."/>
            <person name="Ingham P.W."/>
            <person name="Tay A."/>
            <person name="Hillier L.W."/>
            <person name="Minx P."/>
            <person name="Boehm T."/>
            <person name="Wilson R.K."/>
            <person name="Brenner S."/>
            <person name="Warren W.C."/>
        </authorList>
    </citation>
    <scope>NUCLEOTIDE SEQUENCE [LARGE SCALE GENOMIC DNA]</scope>
</reference>
<dbReference type="GeneTree" id="ENSGT00390000011863"/>
<evidence type="ECO:0000256" key="12">
    <source>
        <dbReference type="RuleBase" id="RU367026"/>
    </source>
</evidence>
<keyword evidence="10 13" id="KW-0175">Coiled coil</keyword>
<evidence type="ECO:0000256" key="3">
    <source>
        <dbReference type="ARBA" id="ARBA00022448"/>
    </source>
</evidence>
<reference evidence="17" key="1">
    <citation type="journal article" date="2006" name="Science">
        <title>Ancient noncoding elements conserved in the human genome.</title>
        <authorList>
            <person name="Venkatesh B."/>
            <person name="Kirkness E.F."/>
            <person name="Loh Y.H."/>
            <person name="Halpern A.L."/>
            <person name="Lee A.P."/>
            <person name="Johnson J."/>
            <person name="Dandona N."/>
            <person name="Viswanathan L.D."/>
            <person name="Tay A."/>
            <person name="Venter J.C."/>
            <person name="Strausberg R.L."/>
            <person name="Brenner S."/>
        </authorList>
    </citation>
    <scope>NUCLEOTIDE SEQUENCE [LARGE SCALE GENOMIC DNA]</scope>
</reference>
<dbReference type="GO" id="GO:0006915">
    <property type="term" value="P:apoptotic process"/>
    <property type="evidence" value="ECO:0007669"/>
    <property type="project" value="UniProtKB-KW"/>
</dbReference>
<dbReference type="Gene3D" id="1.20.5.110">
    <property type="match status" value="1"/>
</dbReference>
<evidence type="ECO:0000256" key="2">
    <source>
        <dbReference type="ARBA" id="ARBA00007956"/>
    </source>
</evidence>
<dbReference type="Proteomes" id="UP000314986">
    <property type="component" value="Unassembled WGS sequence"/>
</dbReference>
<dbReference type="InterPro" id="IPR041672">
    <property type="entry name" value="Bap31/Bap29_C"/>
</dbReference>
<sequence length="240" mass="28028">MTLQWTAVASFLYVEVGCLLLLCLPFISPPRWLQIFNFRFWRKIASYWNRAFLTIIIILVVLFFDAVREVRKYSASHTVEKDAKLFPNVYDHFHMKLFRAQRNLYISGFSLFLWLVLRRVITLISELAVVMGDNQILNTQAADCNDAAKKHMEENEELKKAINRGKGQENENLVEENDKLNKEIGKLQTEVQETTEALEKSQKDMMAMTTQCEGLTREYDSLVQEHDKLQVSKQNEIVIM</sequence>
<name>A0A4W3HQ44_CALMI</name>
<evidence type="ECO:0000256" key="13">
    <source>
        <dbReference type="SAM" id="Coils"/>
    </source>
</evidence>
<evidence type="ECO:0000259" key="15">
    <source>
        <dbReference type="Pfam" id="PF18035"/>
    </source>
</evidence>
<evidence type="ECO:0000256" key="6">
    <source>
        <dbReference type="ARBA" id="ARBA00022824"/>
    </source>
</evidence>
<feature type="domain" description="BAP29/BAP31 transmembrane" evidence="14">
    <location>
        <begin position="1"/>
        <end position="131"/>
    </location>
</feature>
<keyword evidence="8 12" id="KW-0653">Protein transport</keyword>
<evidence type="ECO:0000256" key="1">
    <source>
        <dbReference type="ARBA" id="ARBA00004477"/>
    </source>
</evidence>
<keyword evidence="3 12" id="KW-0813">Transport</keyword>
<evidence type="ECO:0000259" key="14">
    <source>
        <dbReference type="Pfam" id="PF05529"/>
    </source>
</evidence>
<evidence type="ECO:0000256" key="9">
    <source>
        <dbReference type="ARBA" id="ARBA00022989"/>
    </source>
</evidence>
<keyword evidence="11 12" id="KW-0472">Membrane</keyword>
<keyword evidence="6 12" id="KW-0256">Endoplasmic reticulum</keyword>